<comment type="caution">
    <text evidence="4">The sequence shown here is derived from an EMBL/GenBank/DDBJ whole genome shotgun (WGS) entry which is preliminary data.</text>
</comment>
<protein>
    <submittedName>
        <fullName evidence="4">Transcriptional regulator, TetR family</fullName>
    </submittedName>
</protein>
<dbReference type="InterPro" id="IPR001647">
    <property type="entry name" value="HTH_TetR"/>
</dbReference>
<evidence type="ECO:0000313" key="5">
    <source>
        <dbReference type="Proteomes" id="UP001205311"/>
    </source>
</evidence>
<dbReference type="Pfam" id="PF17926">
    <property type="entry name" value="TetR_C_21"/>
    <property type="match status" value="1"/>
</dbReference>
<name>A0ABT1HZ60_STRSD</name>
<dbReference type="Proteomes" id="UP001205311">
    <property type="component" value="Unassembled WGS sequence"/>
</dbReference>
<evidence type="ECO:0000256" key="2">
    <source>
        <dbReference type="PROSITE-ProRule" id="PRU00335"/>
    </source>
</evidence>
<reference evidence="4 5" key="1">
    <citation type="submission" date="2022-06" db="EMBL/GenBank/DDBJ databases">
        <title>Genomic Encyclopedia of Archaeal and Bacterial Type Strains, Phase II (KMG-II): from individual species to whole genera.</title>
        <authorList>
            <person name="Goeker M."/>
        </authorList>
    </citation>
    <scope>NUCLEOTIDE SEQUENCE [LARGE SCALE GENOMIC DNA]</scope>
    <source>
        <strain evidence="4 5">DSM 40477</strain>
    </source>
</reference>
<keyword evidence="5" id="KW-1185">Reference proteome</keyword>
<gene>
    <name evidence="4" type="ORF">LX15_004542</name>
</gene>
<dbReference type="InterPro" id="IPR036271">
    <property type="entry name" value="Tet_transcr_reg_TetR-rel_C_sf"/>
</dbReference>
<dbReference type="InterPro" id="IPR050109">
    <property type="entry name" value="HTH-type_TetR-like_transc_reg"/>
</dbReference>
<evidence type="ECO:0000313" key="4">
    <source>
        <dbReference type="EMBL" id="MCP2260822.1"/>
    </source>
</evidence>
<keyword evidence="1 2" id="KW-0238">DNA-binding</keyword>
<dbReference type="InterPro" id="IPR041467">
    <property type="entry name" value="Sco4008_C"/>
</dbReference>
<sequence>MPRDAEATKARIFAAASAEFAAHGIAGARVERIARAANANKQLIYAYFGDKEGLFNAVLEHALRELAHSVPPDGDDVEDYVDRLFDYHSQHPEVSRLLLWEALEYGDRPVPSEPERTAHYQDKVDAMARAGRSGDALGPDVLTLFLLGLVGWPNAVPQVRRMLLGPDGPEQRERLRAAVRVAARRLTRPA</sequence>
<dbReference type="PANTHER" id="PTHR30328:SF54">
    <property type="entry name" value="HTH-TYPE TRANSCRIPTIONAL REPRESSOR SCO4008"/>
    <property type="match status" value="1"/>
</dbReference>
<dbReference type="SUPFAM" id="SSF46689">
    <property type="entry name" value="Homeodomain-like"/>
    <property type="match status" value="1"/>
</dbReference>
<feature type="domain" description="HTH tetR-type" evidence="3">
    <location>
        <begin position="6"/>
        <end position="66"/>
    </location>
</feature>
<dbReference type="InterPro" id="IPR009057">
    <property type="entry name" value="Homeodomain-like_sf"/>
</dbReference>
<dbReference type="Gene3D" id="1.10.357.10">
    <property type="entry name" value="Tetracycline Repressor, domain 2"/>
    <property type="match status" value="1"/>
</dbReference>
<dbReference type="PANTHER" id="PTHR30328">
    <property type="entry name" value="TRANSCRIPTIONAL REPRESSOR"/>
    <property type="match status" value="1"/>
</dbReference>
<dbReference type="EMBL" id="JAMTCP010000032">
    <property type="protein sequence ID" value="MCP2260822.1"/>
    <property type="molecule type" value="Genomic_DNA"/>
</dbReference>
<organism evidence="4 5">
    <name type="scientific">Streptoalloteichus tenebrarius (strain ATCC 17920 / DSM 40477 / JCM 4838 / CBS 697.72 / NBRC 16177 / NCIMB 11028 / NRRL B-12390 / A12253. 1 / ISP 5477)</name>
    <name type="common">Streptomyces tenebrarius</name>
    <dbReference type="NCBI Taxonomy" id="1933"/>
    <lineage>
        <taxon>Bacteria</taxon>
        <taxon>Bacillati</taxon>
        <taxon>Actinomycetota</taxon>
        <taxon>Actinomycetes</taxon>
        <taxon>Pseudonocardiales</taxon>
        <taxon>Pseudonocardiaceae</taxon>
        <taxon>Streptoalloteichus</taxon>
    </lineage>
</organism>
<dbReference type="SUPFAM" id="SSF48498">
    <property type="entry name" value="Tetracyclin repressor-like, C-terminal domain"/>
    <property type="match status" value="1"/>
</dbReference>
<evidence type="ECO:0000256" key="1">
    <source>
        <dbReference type="ARBA" id="ARBA00023125"/>
    </source>
</evidence>
<proteinExistence type="predicted"/>
<dbReference type="Pfam" id="PF00440">
    <property type="entry name" value="TetR_N"/>
    <property type="match status" value="1"/>
</dbReference>
<dbReference type="RefSeq" id="WP_253671669.1">
    <property type="nucleotide sequence ID" value="NZ_JAMTCP010000032.1"/>
</dbReference>
<dbReference type="PROSITE" id="PS50977">
    <property type="entry name" value="HTH_TETR_2"/>
    <property type="match status" value="1"/>
</dbReference>
<feature type="DNA-binding region" description="H-T-H motif" evidence="2">
    <location>
        <begin position="29"/>
        <end position="48"/>
    </location>
</feature>
<accession>A0ABT1HZ60</accession>
<evidence type="ECO:0000259" key="3">
    <source>
        <dbReference type="PROSITE" id="PS50977"/>
    </source>
</evidence>